<dbReference type="PANTHER" id="PTHR37306">
    <property type="entry name" value="COLICIN V PRODUCTION PROTEIN"/>
    <property type="match status" value="1"/>
</dbReference>
<sequence length="171" mass="20036">MILNSNYFAIYDFILVLISFFILLHAFQKGFLRQLLDLVATILSFAGAWWFYDDLSQAYPLVHVYRLIDDPLNKLLWFVLLIIGIRIFLRLFIYLFHASRPKRKMNALSFMNHVAGLGIGFVQVGCIFFLWTAFCQLPFIENGDTYVQHSVVIHTVNQWKEEVSDHVNNLQ</sequence>
<proteinExistence type="predicted"/>
<dbReference type="InterPro" id="IPR003825">
    <property type="entry name" value="Colicin-V_CvpA"/>
</dbReference>
<reference evidence="6 7" key="1">
    <citation type="submission" date="2018-11" db="EMBL/GenBank/DDBJ databases">
        <title>Clostridium sp. nov., a member of the family Erysipelotrichaceae isolated from pig faeces.</title>
        <authorList>
            <person name="Chang Y.-H."/>
        </authorList>
    </citation>
    <scope>NUCLEOTIDE SEQUENCE [LARGE SCALE GENOMIC DNA]</scope>
    <source>
        <strain evidence="6 7">YH-panp20</strain>
    </source>
</reference>
<feature type="transmembrane region" description="Helical" evidence="5">
    <location>
        <begin position="6"/>
        <end position="27"/>
    </location>
</feature>
<keyword evidence="4 5" id="KW-0472">Membrane</keyword>
<accession>A0A3N0I3D9</accession>
<dbReference type="EMBL" id="RJQC01000001">
    <property type="protein sequence ID" value="RNM31437.1"/>
    <property type="molecule type" value="Genomic_DNA"/>
</dbReference>
<dbReference type="Proteomes" id="UP000276568">
    <property type="component" value="Unassembled WGS sequence"/>
</dbReference>
<feature type="transmembrane region" description="Helical" evidence="5">
    <location>
        <begin position="34"/>
        <end position="52"/>
    </location>
</feature>
<dbReference type="PANTHER" id="PTHR37306:SF1">
    <property type="entry name" value="COLICIN V PRODUCTION PROTEIN"/>
    <property type="match status" value="1"/>
</dbReference>
<feature type="transmembrane region" description="Helical" evidence="5">
    <location>
        <begin position="108"/>
        <end position="131"/>
    </location>
</feature>
<dbReference type="Pfam" id="PF02674">
    <property type="entry name" value="Colicin_V"/>
    <property type="match status" value="1"/>
</dbReference>
<evidence type="ECO:0000313" key="6">
    <source>
        <dbReference type="EMBL" id="RNM31437.1"/>
    </source>
</evidence>
<evidence type="ECO:0000256" key="2">
    <source>
        <dbReference type="ARBA" id="ARBA00022692"/>
    </source>
</evidence>
<evidence type="ECO:0000313" key="7">
    <source>
        <dbReference type="Proteomes" id="UP000276568"/>
    </source>
</evidence>
<dbReference type="OrthoDB" id="2083110at2"/>
<keyword evidence="2 5" id="KW-0812">Transmembrane</keyword>
<protein>
    <submittedName>
        <fullName evidence="6">CvpA family protein</fullName>
    </submittedName>
</protein>
<dbReference type="AlphaFoldDB" id="A0A3N0I3D9"/>
<feature type="transmembrane region" description="Helical" evidence="5">
    <location>
        <begin position="75"/>
        <end position="96"/>
    </location>
</feature>
<name>A0A3N0I3D9_9FIRM</name>
<dbReference type="GO" id="GO:0016020">
    <property type="term" value="C:membrane"/>
    <property type="evidence" value="ECO:0007669"/>
    <property type="project" value="UniProtKB-SubCell"/>
</dbReference>
<dbReference type="GO" id="GO:0009403">
    <property type="term" value="P:toxin biosynthetic process"/>
    <property type="evidence" value="ECO:0007669"/>
    <property type="project" value="InterPro"/>
</dbReference>
<comment type="caution">
    <text evidence="6">The sequence shown here is derived from an EMBL/GenBank/DDBJ whole genome shotgun (WGS) entry which is preliminary data.</text>
</comment>
<organism evidence="6 7">
    <name type="scientific">Absicoccus porci</name>
    <dbReference type="NCBI Taxonomy" id="2486576"/>
    <lineage>
        <taxon>Bacteria</taxon>
        <taxon>Bacillati</taxon>
        <taxon>Bacillota</taxon>
        <taxon>Erysipelotrichia</taxon>
        <taxon>Erysipelotrichales</taxon>
        <taxon>Erysipelotrichaceae</taxon>
        <taxon>Absicoccus</taxon>
    </lineage>
</organism>
<evidence type="ECO:0000256" key="4">
    <source>
        <dbReference type="ARBA" id="ARBA00023136"/>
    </source>
</evidence>
<gene>
    <name evidence="6" type="ORF">EDX97_02455</name>
</gene>
<keyword evidence="3 5" id="KW-1133">Transmembrane helix</keyword>
<evidence type="ECO:0000256" key="1">
    <source>
        <dbReference type="ARBA" id="ARBA00004141"/>
    </source>
</evidence>
<comment type="subcellular location">
    <subcellularLocation>
        <location evidence="1">Membrane</location>
        <topology evidence="1">Multi-pass membrane protein</topology>
    </subcellularLocation>
</comment>
<evidence type="ECO:0000256" key="3">
    <source>
        <dbReference type="ARBA" id="ARBA00022989"/>
    </source>
</evidence>
<keyword evidence="7" id="KW-1185">Reference proteome</keyword>
<evidence type="ECO:0000256" key="5">
    <source>
        <dbReference type="SAM" id="Phobius"/>
    </source>
</evidence>
<dbReference type="RefSeq" id="WP_128519597.1">
    <property type="nucleotide sequence ID" value="NZ_CAUWBR010000030.1"/>
</dbReference>